<evidence type="ECO:0000313" key="2">
    <source>
        <dbReference type="EMBL" id="CAK7221602.1"/>
    </source>
</evidence>
<name>A0ABP0BPM4_9PEZI</name>
<comment type="caution">
    <text evidence="2">The sequence shown here is derived from an EMBL/GenBank/DDBJ whole genome shotgun (WGS) entry which is preliminary data.</text>
</comment>
<gene>
    <name evidence="2" type="ORF">SCUCBS95973_004554</name>
</gene>
<evidence type="ECO:0000259" key="1">
    <source>
        <dbReference type="Pfam" id="PF12697"/>
    </source>
</evidence>
<dbReference type="InterPro" id="IPR029058">
    <property type="entry name" value="AB_hydrolase_fold"/>
</dbReference>
<keyword evidence="3" id="KW-1185">Reference proteome</keyword>
<dbReference type="EMBL" id="CAWUHB010000023">
    <property type="protein sequence ID" value="CAK7221602.1"/>
    <property type="molecule type" value="Genomic_DNA"/>
</dbReference>
<dbReference type="InterPro" id="IPR000073">
    <property type="entry name" value="AB_hydrolase_1"/>
</dbReference>
<dbReference type="SUPFAM" id="SSF53474">
    <property type="entry name" value="alpha/beta-Hydrolases"/>
    <property type="match status" value="1"/>
</dbReference>
<proteinExistence type="predicted"/>
<dbReference type="Pfam" id="PF12697">
    <property type="entry name" value="Abhydrolase_6"/>
    <property type="match status" value="1"/>
</dbReference>
<dbReference type="Gene3D" id="3.40.50.1820">
    <property type="entry name" value="alpha/beta hydrolase"/>
    <property type="match status" value="1"/>
</dbReference>
<dbReference type="PANTHER" id="PTHR43798:SF5">
    <property type="entry name" value="MONOACYLGLYCEROL LIPASE ABHD6"/>
    <property type="match status" value="1"/>
</dbReference>
<protein>
    <recommendedName>
        <fullName evidence="1">AB hydrolase-1 domain-containing protein</fullName>
    </recommendedName>
</protein>
<dbReference type="Proteomes" id="UP001642405">
    <property type="component" value="Unassembled WGS sequence"/>
</dbReference>
<reference evidence="2 3" key="1">
    <citation type="submission" date="2024-01" db="EMBL/GenBank/DDBJ databases">
        <authorList>
            <person name="Allen C."/>
            <person name="Tagirdzhanova G."/>
        </authorList>
    </citation>
    <scope>NUCLEOTIDE SEQUENCE [LARGE SCALE GENOMIC DNA]</scope>
</reference>
<sequence length="261" mass="27032">MPLFAISPSQELYYVLQTPENAARSGLSFLFVHGLGSSSSFYATVMPALVEAGHQCLAFDMNGIDNSIQGHANDAIALLQALDISPSKVVAVGHSMGGLVAGTLATELDLAGAVLIGAVTPSEAIAAAFSQRITAVEQNGMEPMADSIPTGATGSKSTPTHHAFIRALLLSQTPRGYIGLCRAIAGAQPIDYSKARCPALIIAGEEDKVVHVAGLEKIKDSWGAGSSGVSMEVLQGVGHWHCIEAGDKVGPLLVDFARQLA</sequence>
<evidence type="ECO:0000313" key="3">
    <source>
        <dbReference type="Proteomes" id="UP001642405"/>
    </source>
</evidence>
<feature type="domain" description="AB hydrolase-1" evidence="1">
    <location>
        <begin position="29"/>
        <end position="247"/>
    </location>
</feature>
<accession>A0ABP0BPM4</accession>
<dbReference type="PANTHER" id="PTHR43798">
    <property type="entry name" value="MONOACYLGLYCEROL LIPASE"/>
    <property type="match status" value="1"/>
</dbReference>
<organism evidence="2 3">
    <name type="scientific">Sporothrix curviconia</name>
    <dbReference type="NCBI Taxonomy" id="1260050"/>
    <lineage>
        <taxon>Eukaryota</taxon>
        <taxon>Fungi</taxon>
        <taxon>Dikarya</taxon>
        <taxon>Ascomycota</taxon>
        <taxon>Pezizomycotina</taxon>
        <taxon>Sordariomycetes</taxon>
        <taxon>Sordariomycetidae</taxon>
        <taxon>Ophiostomatales</taxon>
        <taxon>Ophiostomataceae</taxon>
        <taxon>Sporothrix</taxon>
    </lineage>
</organism>
<dbReference type="InterPro" id="IPR050266">
    <property type="entry name" value="AB_hydrolase_sf"/>
</dbReference>